<dbReference type="InterPro" id="IPR017871">
    <property type="entry name" value="ABC_transporter-like_CS"/>
</dbReference>
<evidence type="ECO:0000256" key="1">
    <source>
        <dbReference type="ARBA" id="ARBA00022448"/>
    </source>
</evidence>
<dbReference type="InterPro" id="IPR027417">
    <property type="entry name" value="P-loop_NTPase"/>
</dbReference>
<dbReference type="SMART" id="SM00382">
    <property type="entry name" value="AAA"/>
    <property type="match status" value="1"/>
</dbReference>
<proteinExistence type="predicted"/>
<evidence type="ECO:0000256" key="3">
    <source>
        <dbReference type="ARBA" id="ARBA00022496"/>
    </source>
</evidence>
<gene>
    <name evidence="11" type="ordered locus">Cagg_2622</name>
</gene>
<dbReference type="InterPro" id="IPR015853">
    <property type="entry name" value="ABC_transpr_FbpC"/>
</dbReference>
<dbReference type="GO" id="GO:0043190">
    <property type="term" value="C:ATP-binding cassette (ABC) transporter complex"/>
    <property type="evidence" value="ECO:0007669"/>
    <property type="project" value="InterPro"/>
</dbReference>
<evidence type="ECO:0000256" key="7">
    <source>
        <dbReference type="ARBA" id="ARBA00023065"/>
    </source>
</evidence>
<keyword evidence="4" id="KW-0547">Nucleotide-binding</keyword>
<keyword evidence="8" id="KW-0472">Membrane</keyword>
<evidence type="ECO:0000256" key="4">
    <source>
        <dbReference type="ARBA" id="ARBA00022741"/>
    </source>
</evidence>
<dbReference type="eggNOG" id="COG3842">
    <property type="taxonomic scope" value="Bacteria"/>
</dbReference>
<evidence type="ECO:0000256" key="8">
    <source>
        <dbReference type="ARBA" id="ARBA00023136"/>
    </source>
</evidence>
<keyword evidence="1" id="KW-0813">Transport</keyword>
<feature type="domain" description="ABC transporter" evidence="10">
    <location>
        <begin position="9"/>
        <end position="240"/>
    </location>
</feature>
<reference evidence="11" key="1">
    <citation type="submission" date="2008-12" db="EMBL/GenBank/DDBJ databases">
        <title>Complete sequence of Chloroflexus aggregans DSM 9485.</title>
        <authorList>
            <consortium name="US DOE Joint Genome Institute"/>
            <person name="Lucas S."/>
            <person name="Copeland A."/>
            <person name="Lapidus A."/>
            <person name="Glavina del Rio T."/>
            <person name="Dalin E."/>
            <person name="Tice H."/>
            <person name="Pitluck S."/>
            <person name="Foster B."/>
            <person name="Larimer F."/>
            <person name="Land M."/>
            <person name="Hauser L."/>
            <person name="Kyrpides N."/>
            <person name="Mikhailova N."/>
            <person name="Bryant D."/>
            <person name="Richardson P."/>
        </authorList>
    </citation>
    <scope>NUCLEOTIDE SEQUENCE</scope>
    <source>
        <strain evidence="11">DSM 9485</strain>
    </source>
</reference>
<keyword evidence="5" id="KW-0067">ATP-binding</keyword>
<dbReference type="GO" id="GO:0015408">
    <property type="term" value="F:ABC-type ferric iron transporter activity"/>
    <property type="evidence" value="ECO:0007669"/>
    <property type="project" value="InterPro"/>
</dbReference>
<dbReference type="GO" id="GO:0015418">
    <property type="term" value="F:ABC-type quaternary ammonium compound transporting activity"/>
    <property type="evidence" value="ECO:0007669"/>
    <property type="project" value="UniProtKB-EC"/>
</dbReference>
<keyword evidence="3" id="KW-0410">Iron transport</keyword>
<keyword evidence="6" id="KW-0408">Iron</keyword>
<dbReference type="SUPFAM" id="SSF52540">
    <property type="entry name" value="P-loop containing nucleoside triphosphate hydrolases"/>
    <property type="match status" value="1"/>
</dbReference>
<dbReference type="InterPro" id="IPR008995">
    <property type="entry name" value="Mo/tungstate-bd_C_term_dom"/>
</dbReference>
<dbReference type="Gene3D" id="3.40.50.300">
    <property type="entry name" value="P-loop containing nucleotide triphosphate hydrolases"/>
    <property type="match status" value="1"/>
</dbReference>
<evidence type="ECO:0000256" key="2">
    <source>
        <dbReference type="ARBA" id="ARBA00022475"/>
    </source>
</evidence>
<dbReference type="PANTHER" id="PTHR42781">
    <property type="entry name" value="SPERMIDINE/PUTRESCINE IMPORT ATP-BINDING PROTEIN POTA"/>
    <property type="match status" value="1"/>
</dbReference>
<dbReference type="EMBL" id="CP001337">
    <property type="protein sequence ID" value="ACL25491.1"/>
    <property type="molecule type" value="Genomic_DNA"/>
</dbReference>
<dbReference type="RefSeq" id="WP_015941349.1">
    <property type="nucleotide sequence ID" value="NC_011831.1"/>
</dbReference>
<dbReference type="OrthoDB" id="9778160at2"/>
<name>B8G4L5_CHLAD</name>
<dbReference type="CDD" id="cd03259">
    <property type="entry name" value="ABC_Carb_Solutes_like"/>
    <property type="match status" value="1"/>
</dbReference>
<keyword evidence="12" id="KW-1185">Reference proteome</keyword>
<dbReference type="Gene3D" id="2.40.50.100">
    <property type="match status" value="1"/>
</dbReference>
<evidence type="ECO:0000259" key="10">
    <source>
        <dbReference type="PROSITE" id="PS50893"/>
    </source>
</evidence>
<dbReference type="InterPro" id="IPR003593">
    <property type="entry name" value="AAA+_ATPase"/>
</dbReference>
<evidence type="ECO:0000256" key="5">
    <source>
        <dbReference type="ARBA" id="ARBA00022840"/>
    </source>
</evidence>
<dbReference type="SUPFAM" id="SSF50331">
    <property type="entry name" value="MOP-like"/>
    <property type="match status" value="1"/>
</dbReference>
<dbReference type="InterPro" id="IPR003439">
    <property type="entry name" value="ABC_transporter-like_ATP-bd"/>
</dbReference>
<dbReference type="Pfam" id="PF08402">
    <property type="entry name" value="TOBE_2"/>
    <property type="match status" value="1"/>
</dbReference>
<sequence>MITVETTALSIQRLTRRYGPLTAVNEVDLELAAGQFMALLGPSGCGKTTLLRLIAGFEQPNHGVIMIGGRTVVGPCGASVPPEQRRIGMVFQDYALFPHLSVAQNVAYGLLRGPDREKRVQELLALVGLTGADRRMPHELSGGQQQRVALARALAPRPTLILLDEPFSNLDAGLRQTVRSEVRQILRREGATTLFVTHDQEEALSIADIVGVMIDGKIVQVAPPRELYERPANRAVATFVGAANFVPAIAQGMVAQSVLGPLPLVQSHFGPVSVMIRPEMITLTRDEESPHRVVERNFFGADVRYEIVLGDGTPLNARLAPWHDLPIGARVAVSVRGPLVAFAEPK</sequence>
<dbReference type="Pfam" id="PF00005">
    <property type="entry name" value="ABC_tran"/>
    <property type="match status" value="1"/>
</dbReference>
<dbReference type="GO" id="GO:0016887">
    <property type="term" value="F:ATP hydrolysis activity"/>
    <property type="evidence" value="ECO:0007669"/>
    <property type="project" value="InterPro"/>
</dbReference>
<evidence type="ECO:0000256" key="9">
    <source>
        <dbReference type="ARBA" id="ARBA00066388"/>
    </source>
</evidence>
<dbReference type="AlphaFoldDB" id="B8G4L5"/>
<keyword evidence="2" id="KW-1003">Cell membrane</keyword>
<dbReference type="STRING" id="326427.Cagg_2622"/>
<accession>B8G4L5</accession>
<organism evidence="11 12">
    <name type="scientific">Chloroflexus aggregans (strain MD-66 / DSM 9485)</name>
    <dbReference type="NCBI Taxonomy" id="326427"/>
    <lineage>
        <taxon>Bacteria</taxon>
        <taxon>Bacillati</taxon>
        <taxon>Chloroflexota</taxon>
        <taxon>Chloroflexia</taxon>
        <taxon>Chloroflexales</taxon>
        <taxon>Chloroflexineae</taxon>
        <taxon>Chloroflexaceae</taxon>
        <taxon>Chloroflexus</taxon>
    </lineage>
</organism>
<evidence type="ECO:0000313" key="12">
    <source>
        <dbReference type="Proteomes" id="UP000002508"/>
    </source>
</evidence>
<dbReference type="InterPro" id="IPR050093">
    <property type="entry name" value="ABC_SmlMolc_Importer"/>
</dbReference>
<dbReference type="PROSITE" id="PS50893">
    <property type="entry name" value="ABC_TRANSPORTER_2"/>
    <property type="match status" value="1"/>
</dbReference>
<dbReference type="Proteomes" id="UP000002508">
    <property type="component" value="Chromosome"/>
</dbReference>
<dbReference type="FunFam" id="3.40.50.300:FF:000425">
    <property type="entry name" value="Probable ABC transporter, ATP-binding subunit"/>
    <property type="match status" value="1"/>
</dbReference>
<evidence type="ECO:0000256" key="6">
    <source>
        <dbReference type="ARBA" id="ARBA00023004"/>
    </source>
</evidence>
<dbReference type="PANTHER" id="PTHR42781:SF4">
    <property type="entry name" value="SPERMIDINE_PUTRESCINE IMPORT ATP-BINDING PROTEIN POTA"/>
    <property type="match status" value="1"/>
</dbReference>
<protein>
    <recommendedName>
        <fullName evidence="9">ABC-type quaternary amine transporter</fullName>
        <ecNumber evidence="9">7.6.2.9</ecNumber>
    </recommendedName>
</protein>
<dbReference type="KEGG" id="cag:Cagg_2622"/>
<dbReference type="HOGENOM" id="CLU_000604_1_1_0"/>
<evidence type="ECO:0000313" key="11">
    <source>
        <dbReference type="EMBL" id="ACL25491.1"/>
    </source>
</evidence>
<dbReference type="PROSITE" id="PS00211">
    <property type="entry name" value="ABC_TRANSPORTER_1"/>
    <property type="match status" value="1"/>
</dbReference>
<keyword evidence="7" id="KW-0406">Ion transport</keyword>
<dbReference type="InterPro" id="IPR013611">
    <property type="entry name" value="Transp-assoc_OB_typ2"/>
</dbReference>
<dbReference type="GO" id="GO:0005524">
    <property type="term" value="F:ATP binding"/>
    <property type="evidence" value="ECO:0007669"/>
    <property type="project" value="UniProtKB-KW"/>
</dbReference>
<dbReference type="EC" id="7.6.2.9" evidence="9"/>